<protein>
    <submittedName>
        <fullName evidence="2">Uncharacterized protein</fullName>
    </submittedName>
</protein>
<evidence type="ECO:0000256" key="1">
    <source>
        <dbReference type="SAM" id="MobiDB-lite"/>
    </source>
</evidence>
<reference evidence="2" key="2">
    <citation type="submission" date="2024-04" db="UniProtKB">
        <authorList>
            <consortium name="Ensembl"/>
        </authorList>
    </citation>
    <scope>IDENTIFICATION</scope>
</reference>
<name>G3QCF3_GASAC</name>
<feature type="region of interest" description="Disordered" evidence="1">
    <location>
        <begin position="1"/>
        <end position="20"/>
    </location>
</feature>
<sequence>ETIRDRTDSEDRGGRSSPSGLCCTVCVLYIFSHVDEHADSRFTHFVEAKLPSHDTDYVLKLCSISISISISIKLERVYGGWGGEATHHHHHL</sequence>
<evidence type="ECO:0000313" key="2">
    <source>
        <dbReference type="Ensembl" id="ENSGACP00000027569.1"/>
    </source>
</evidence>
<reference evidence="2" key="1">
    <citation type="submission" date="2006-01" db="EMBL/GenBank/DDBJ databases">
        <authorList>
            <person name="Lindblad-Toh K."/>
            <person name="Mauceli E."/>
            <person name="Grabherr M."/>
            <person name="Chang J.L."/>
            <person name="Lander E.S."/>
        </authorList>
    </citation>
    <scope>NUCLEOTIDE SEQUENCE [LARGE SCALE GENOMIC DNA]</scope>
</reference>
<organism evidence="2">
    <name type="scientific">Gasterosteus aculeatus</name>
    <name type="common">Three-spined stickleback</name>
    <dbReference type="NCBI Taxonomy" id="69293"/>
    <lineage>
        <taxon>Eukaryota</taxon>
        <taxon>Metazoa</taxon>
        <taxon>Chordata</taxon>
        <taxon>Craniata</taxon>
        <taxon>Vertebrata</taxon>
        <taxon>Euteleostomi</taxon>
        <taxon>Actinopterygii</taxon>
        <taxon>Neopterygii</taxon>
        <taxon>Teleostei</taxon>
        <taxon>Neoteleostei</taxon>
        <taxon>Acanthomorphata</taxon>
        <taxon>Eupercaria</taxon>
        <taxon>Perciformes</taxon>
        <taxon>Cottioidei</taxon>
        <taxon>Gasterosteales</taxon>
        <taxon>Gasterosteidae</taxon>
        <taxon>Gasterosteus</taxon>
    </lineage>
</organism>
<dbReference type="Ensembl" id="ENSGACT00000027621.1">
    <property type="protein sequence ID" value="ENSGACP00000027569.1"/>
    <property type="gene ID" value="ENSGACG00000020852.1"/>
</dbReference>
<feature type="compositionally biased region" description="Basic and acidic residues" evidence="1">
    <location>
        <begin position="1"/>
        <end position="14"/>
    </location>
</feature>
<dbReference type="Bgee" id="ENSGACG00000020852">
    <property type="expression patterns" value="Expressed in heart and 12 other cell types or tissues"/>
</dbReference>
<proteinExistence type="predicted"/>
<accession>G3QCF3</accession>
<dbReference type="AlphaFoldDB" id="G3QCF3"/>